<dbReference type="PIRSF" id="PIRSF033094">
    <property type="entry name" value="Pesterase_CT488"/>
    <property type="match status" value="1"/>
</dbReference>
<dbReference type="Proteomes" id="UP000001551">
    <property type="component" value="Chromosome"/>
</dbReference>
<dbReference type="PANTHER" id="PTHR31302:SF22">
    <property type="entry name" value="PHOSPHOESTERASE"/>
    <property type="match status" value="1"/>
</dbReference>
<dbReference type="HOGENOM" id="CLU_1183887_0_0_9"/>
<dbReference type="Pfam" id="PF00149">
    <property type="entry name" value="Metallophos"/>
    <property type="match status" value="1"/>
</dbReference>
<dbReference type="KEGG" id="eha:Ethha_0433"/>
<proteinExistence type="predicted"/>
<protein>
    <submittedName>
        <fullName evidence="2">Metallophosphoesterase</fullName>
    </submittedName>
</protein>
<dbReference type="Gene3D" id="3.60.21.10">
    <property type="match status" value="1"/>
</dbReference>
<keyword evidence="3" id="KW-1185">Reference proteome</keyword>
<evidence type="ECO:0000313" key="3">
    <source>
        <dbReference type="Proteomes" id="UP000001551"/>
    </source>
</evidence>
<gene>
    <name evidence="2" type="ordered locus">Ethha_0433</name>
</gene>
<dbReference type="InterPro" id="IPR029052">
    <property type="entry name" value="Metallo-depent_PP-like"/>
</dbReference>
<dbReference type="eggNOG" id="COG1768">
    <property type="taxonomic scope" value="Bacteria"/>
</dbReference>
<feature type="domain" description="Calcineurin-like phosphoesterase" evidence="1">
    <location>
        <begin position="1"/>
        <end position="194"/>
    </location>
</feature>
<dbReference type="InterPro" id="IPR004843">
    <property type="entry name" value="Calcineurin-like_PHP"/>
</dbReference>
<dbReference type="GO" id="GO:0016787">
    <property type="term" value="F:hydrolase activity"/>
    <property type="evidence" value="ECO:0007669"/>
    <property type="project" value="InterPro"/>
</dbReference>
<dbReference type="InterPro" id="IPR014578">
    <property type="entry name" value="Pesterase_CT488"/>
</dbReference>
<organism evidence="2 3">
    <name type="scientific">Ethanoligenens harbinense (strain DSM 18485 / JCM 12961 / CGMCC 1.5033 / YUAN-3)</name>
    <dbReference type="NCBI Taxonomy" id="663278"/>
    <lineage>
        <taxon>Bacteria</taxon>
        <taxon>Bacillati</taxon>
        <taxon>Bacillota</taxon>
        <taxon>Clostridia</taxon>
        <taxon>Eubacteriales</taxon>
        <taxon>Oscillospiraceae</taxon>
        <taxon>Ethanoligenens</taxon>
    </lineage>
</organism>
<dbReference type="EMBL" id="CP002400">
    <property type="protein sequence ID" value="ADU26018.1"/>
    <property type="molecule type" value="Genomic_DNA"/>
</dbReference>
<dbReference type="RefSeq" id="WP_013484399.1">
    <property type="nucleotide sequence ID" value="NC_014828.1"/>
</dbReference>
<evidence type="ECO:0000313" key="2">
    <source>
        <dbReference type="EMBL" id="ADU26018.1"/>
    </source>
</evidence>
<evidence type="ECO:0000259" key="1">
    <source>
        <dbReference type="Pfam" id="PF00149"/>
    </source>
</evidence>
<name>E6U8M7_ETHHY</name>
<dbReference type="SUPFAM" id="SSF56300">
    <property type="entry name" value="Metallo-dependent phosphatases"/>
    <property type="match status" value="1"/>
</dbReference>
<dbReference type="AlphaFoldDB" id="E6U8M7"/>
<dbReference type="STRING" id="663278.Ethha_0433"/>
<reference evidence="2 3" key="1">
    <citation type="submission" date="2010-12" db="EMBL/GenBank/DDBJ databases">
        <title>Complete sequence of Ethanoligenens harbinense YUAN-3.</title>
        <authorList>
            <person name="Lucas S."/>
            <person name="Copeland A."/>
            <person name="Lapidus A."/>
            <person name="Cheng J.-F."/>
            <person name="Bruce D."/>
            <person name="Goodwin L."/>
            <person name="Pitluck S."/>
            <person name="Chertkov O."/>
            <person name="Misra M."/>
            <person name="Detter J.C."/>
            <person name="Han C."/>
            <person name="Tapia R."/>
            <person name="Land M."/>
            <person name="Hauser L."/>
            <person name="Jeffries C."/>
            <person name="Kyrpides N."/>
            <person name="Ivanova N."/>
            <person name="Mikhailova N."/>
            <person name="Wang A."/>
            <person name="Mouttaki H."/>
            <person name="He Z."/>
            <person name="Zhou J."/>
            <person name="Hemme C.L."/>
            <person name="Woyke T."/>
        </authorList>
    </citation>
    <scope>NUCLEOTIDE SEQUENCE [LARGE SCALE GENOMIC DNA]</scope>
    <source>
        <strain evidence="3">DSM 18485 / JCM 12961 / CGMCC 1.5033 / YUAN-3</strain>
    </source>
</reference>
<dbReference type="InterPro" id="IPR051158">
    <property type="entry name" value="Metallophosphoesterase_sf"/>
</dbReference>
<dbReference type="PANTHER" id="PTHR31302">
    <property type="entry name" value="TRANSMEMBRANE PROTEIN WITH METALLOPHOSPHOESTERASE DOMAIN-RELATED"/>
    <property type="match status" value="1"/>
</dbReference>
<sequence length="226" mass="25780">MSLYAIADLHLSLGTKKPMDIFEGWQDYVERLEANWRARIRPEDTVVVPGDISWAMSLEETKSDFAFLESLPGRKVLMKGNHDYWWATMAKMRAFLAQNGFASLSFVHNTAYPVDARCVCGTRGWFYDSEGEKKVLLREAGRLHTSICEAEKQGLEPVVFLHYPPIYKDFTCAEITDVLAAHGITRCYYGHLHGRARRYALEGLHGGIRYTLISADQLKFDPLLIE</sequence>
<accession>E6U8M7</accession>